<evidence type="ECO:0000256" key="1">
    <source>
        <dbReference type="SAM" id="Phobius"/>
    </source>
</evidence>
<feature type="transmembrane region" description="Helical" evidence="1">
    <location>
        <begin position="242"/>
        <end position="264"/>
    </location>
</feature>
<dbReference type="InterPro" id="IPR036927">
    <property type="entry name" value="Cyt_c_oxase-like_su1_sf"/>
</dbReference>
<evidence type="ECO:0000313" key="3">
    <source>
        <dbReference type="Proteomes" id="UP001220610"/>
    </source>
</evidence>
<feature type="transmembrane region" description="Helical" evidence="1">
    <location>
        <begin position="46"/>
        <end position="69"/>
    </location>
</feature>
<keyword evidence="1" id="KW-0812">Transmembrane</keyword>
<dbReference type="EMBL" id="CP119311">
    <property type="protein sequence ID" value="WEK33919.1"/>
    <property type="molecule type" value="Genomic_DNA"/>
</dbReference>
<feature type="transmembrane region" description="Helical" evidence="1">
    <location>
        <begin position="81"/>
        <end position="103"/>
    </location>
</feature>
<feature type="transmembrane region" description="Helical" evidence="1">
    <location>
        <begin position="363"/>
        <end position="382"/>
    </location>
</feature>
<accession>A0AAJ6BFP6</accession>
<reference evidence="2" key="1">
    <citation type="submission" date="2023-03" db="EMBL/GenBank/DDBJ databases">
        <title>Andean soil-derived lignocellulolytic bacterial consortium as a source of novel taxa and putative plastic-active enzymes.</title>
        <authorList>
            <person name="Diaz-Garcia L."/>
            <person name="Chuvochina M."/>
            <person name="Feuerriegel G."/>
            <person name="Bunk B."/>
            <person name="Sproer C."/>
            <person name="Streit W.R."/>
            <person name="Rodriguez L.M."/>
            <person name="Overmann J."/>
            <person name="Jimenez D.J."/>
        </authorList>
    </citation>
    <scope>NUCLEOTIDE SEQUENCE</scope>
    <source>
        <strain evidence="2">MAG 7</strain>
    </source>
</reference>
<proteinExistence type="predicted"/>
<feature type="transmembrane region" description="Helical" evidence="1">
    <location>
        <begin position="276"/>
        <end position="299"/>
    </location>
</feature>
<feature type="transmembrane region" description="Helical" evidence="1">
    <location>
        <begin position="311"/>
        <end position="331"/>
    </location>
</feature>
<dbReference type="AlphaFoldDB" id="A0AAJ6BFP6"/>
<dbReference type="Proteomes" id="UP001220610">
    <property type="component" value="Chromosome"/>
</dbReference>
<feature type="transmembrane region" description="Helical" evidence="1">
    <location>
        <begin position="109"/>
        <end position="129"/>
    </location>
</feature>
<protein>
    <submittedName>
        <fullName evidence="2">Cytochrome C oxidase subunit I</fullName>
    </submittedName>
</protein>
<organism evidence="2 3">
    <name type="scientific">Candidatus Pseudobacter hemicellulosilyticus</name>
    <dbReference type="NCBI Taxonomy" id="3121375"/>
    <lineage>
        <taxon>Bacteria</taxon>
        <taxon>Pseudomonadati</taxon>
        <taxon>Bacteroidota</taxon>
        <taxon>Chitinophagia</taxon>
        <taxon>Chitinophagales</taxon>
        <taxon>Chitinophagaceae</taxon>
        <taxon>Pseudobacter</taxon>
    </lineage>
</organism>
<feature type="transmembrane region" description="Helical" evidence="1">
    <location>
        <begin position="388"/>
        <end position="409"/>
    </location>
</feature>
<feature type="transmembrane region" description="Helical" evidence="1">
    <location>
        <begin position="141"/>
        <end position="161"/>
    </location>
</feature>
<keyword evidence="1" id="KW-0472">Membrane</keyword>
<feature type="transmembrane region" description="Helical" evidence="1">
    <location>
        <begin position="181"/>
        <end position="202"/>
    </location>
</feature>
<dbReference type="SUPFAM" id="SSF81442">
    <property type="entry name" value="Cytochrome c oxidase subunit I-like"/>
    <property type="match status" value="1"/>
</dbReference>
<gene>
    <name evidence="2" type="ORF">P0Y53_15630</name>
</gene>
<name>A0AAJ6BFP6_9BACT</name>
<evidence type="ECO:0000313" key="2">
    <source>
        <dbReference type="EMBL" id="WEK33919.1"/>
    </source>
</evidence>
<keyword evidence="1" id="KW-1133">Transmembrane helix</keyword>
<sequence>MVKTTPWKLVIPFYLYAALSFLLATVLIAFSTPAFSQHYFHPHTLAITHIMALGWGTMMVLGASHQLVPVLTARKLYSNKLAAASFILAAAGIPLLVRAFYFFELRWPACFGALLIILSVVCYIINLACTIDWKKENIQALSIFTAACWLLMTTLSGLFLLANLRHHILPKDSLEYLPFHVHTGVVGWFLLLVLGVGSKLIPMFLVSKYERTSLLWWIYWLVNGGLLVFLFLFFHVPHSEYLFLPLASVLVALALFGYYCYNCYRRRIRRKVDRPVSISLLSVAMTALPVIALLTIIGWSFSNDMHNKMVLTYGFTIFFGWLTAIILGMTFKTLPFIIWNKVYQGPLLNKNAPDPKALFSQRLFAGMALAYLAGFFLFAAGILAGSGWLMQCGALCLVVAAVLYNLNVFKVVTHKPARL</sequence>
<dbReference type="Gene3D" id="1.20.210.10">
    <property type="entry name" value="Cytochrome c oxidase-like, subunit I domain"/>
    <property type="match status" value="2"/>
</dbReference>
<feature type="transmembrane region" description="Helical" evidence="1">
    <location>
        <begin position="214"/>
        <end position="236"/>
    </location>
</feature>